<feature type="transmembrane region" description="Helical" evidence="2">
    <location>
        <begin position="279"/>
        <end position="298"/>
    </location>
</feature>
<organism evidence="3 4">
    <name type="scientific">Pseudoalteromonas spongiae</name>
    <dbReference type="NCBI Taxonomy" id="298657"/>
    <lineage>
        <taxon>Bacteria</taxon>
        <taxon>Pseudomonadati</taxon>
        <taxon>Pseudomonadota</taxon>
        <taxon>Gammaproteobacteria</taxon>
        <taxon>Alteromonadales</taxon>
        <taxon>Pseudoalteromonadaceae</taxon>
        <taxon>Pseudoalteromonas</taxon>
    </lineage>
</organism>
<keyword evidence="2" id="KW-0472">Membrane</keyword>
<feature type="transmembrane region" description="Helical" evidence="2">
    <location>
        <begin position="531"/>
        <end position="550"/>
    </location>
</feature>
<dbReference type="RefSeq" id="WP_336437036.1">
    <property type="nucleotide sequence ID" value="NZ_JBAWKS010000002.1"/>
</dbReference>
<accession>A0ABU8F1U8</accession>
<feature type="transmembrane region" description="Helical" evidence="2">
    <location>
        <begin position="397"/>
        <end position="413"/>
    </location>
</feature>
<feature type="transmembrane region" description="Helical" evidence="2">
    <location>
        <begin position="838"/>
        <end position="856"/>
    </location>
</feature>
<evidence type="ECO:0000313" key="4">
    <source>
        <dbReference type="Proteomes" id="UP001382455"/>
    </source>
</evidence>
<feature type="compositionally biased region" description="Basic and acidic residues" evidence="1">
    <location>
        <begin position="63"/>
        <end position="72"/>
    </location>
</feature>
<evidence type="ECO:0000256" key="2">
    <source>
        <dbReference type="SAM" id="Phobius"/>
    </source>
</evidence>
<comment type="caution">
    <text evidence="3">The sequence shown here is derived from an EMBL/GenBank/DDBJ whole genome shotgun (WGS) entry which is preliminary data.</text>
</comment>
<feature type="transmembrane region" description="Helical" evidence="2">
    <location>
        <begin position="614"/>
        <end position="634"/>
    </location>
</feature>
<dbReference type="InterPro" id="IPR014600">
    <property type="entry name" value="UCP035905_mem"/>
</dbReference>
<reference evidence="3 4" key="1">
    <citation type="submission" date="2023-12" db="EMBL/GenBank/DDBJ databases">
        <title>Friends and Foes: Symbiotic and Algicidal bacterial influence on Karenia brevis blooms.</title>
        <authorList>
            <person name="Fei C."/>
            <person name="Mohamed A.R."/>
            <person name="Booker A."/>
            <person name="Arshad M."/>
            <person name="Klass S."/>
            <person name="Ahn S."/>
            <person name="Gilbert P.M."/>
            <person name="Heil C.A."/>
            <person name="Martinez J.M."/>
            <person name="Amin S.A."/>
        </authorList>
    </citation>
    <scope>NUCLEOTIDE SEQUENCE [LARGE SCALE GENOMIC DNA]</scope>
    <source>
        <strain evidence="3 4">CE15</strain>
    </source>
</reference>
<dbReference type="PIRSF" id="PIRSF035905">
    <property type="entry name" value="UCP035905_mp"/>
    <property type="match status" value="1"/>
</dbReference>
<feature type="transmembrane region" description="Helical" evidence="2">
    <location>
        <begin position="704"/>
        <end position="723"/>
    </location>
</feature>
<gene>
    <name evidence="3" type="ORF">WAE96_21260</name>
</gene>
<proteinExistence type="predicted"/>
<dbReference type="Pfam" id="PF10101">
    <property type="entry name" value="DUF2339"/>
    <property type="match status" value="1"/>
</dbReference>
<name>A0ABU8F1U8_9GAMM</name>
<feature type="transmembrane region" description="Helical" evidence="2">
    <location>
        <begin position="6"/>
        <end position="28"/>
    </location>
</feature>
<feature type="transmembrane region" description="Helical" evidence="2">
    <location>
        <begin position="168"/>
        <end position="193"/>
    </location>
</feature>
<dbReference type="InterPro" id="IPR019286">
    <property type="entry name" value="DUF2339_TM"/>
</dbReference>
<feature type="transmembrane region" description="Helical" evidence="2">
    <location>
        <begin position="445"/>
        <end position="466"/>
    </location>
</feature>
<evidence type="ECO:0000256" key="1">
    <source>
        <dbReference type="SAM" id="MobiDB-lite"/>
    </source>
</evidence>
<feature type="transmembrane region" description="Helical" evidence="2">
    <location>
        <begin position="743"/>
        <end position="764"/>
    </location>
</feature>
<dbReference type="PANTHER" id="PTHR38434">
    <property type="entry name" value="BLL2549 PROTEIN"/>
    <property type="match status" value="1"/>
</dbReference>
<feature type="transmembrane region" description="Helical" evidence="2">
    <location>
        <begin position="375"/>
        <end position="391"/>
    </location>
</feature>
<keyword evidence="2" id="KW-0812">Transmembrane</keyword>
<feature type="transmembrane region" description="Helical" evidence="2">
    <location>
        <begin position="776"/>
        <end position="793"/>
    </location>
</feature>
<keyword evidence="4" id="KW-1185">Reference proteome</keyword>
<protein>
    <submittedName>
        <fullName evidence="3">DUF2339 domain-containing protein</fullName>
    </submittedName>
</protein>
<dbReference type="EMBL" id="JBAWKS010000002">
    <property type="protein sequence ID" value="MEI4552222.1"/>
    <property type="molecule type" value="Genomic_DNA"/>
</dbReference>
<feature type="transmembrane region" description="Helical" evidence="2">
    <location>
        <begin position="330"/>
        <end position="354"/>
    </location>
</feature>
<feature type="transmembrane region" description="Helical" evidence="2">
    <location>
        <begin position="813"/>
        <end position="831"/>
    </location>
</feature>
<feature type="region of interest" description="Disordered" evidence="1">
    <location>
        <begin position="59"/>
        <end position="92"/>
    </location>
</feature>
<evidence type="ECO:0000313" key="3">
    <source>
        <dbReference type="EMBL" id="MEI4552222.1"/>
    </source>
</evidence>
<dbReference type="Proteomes" id="UP001382455">
    <property type="component" value="Unassembled WGS sequence"/>
</dbReference>
<sequence>METLLGLFALVFAVFMLGGLIVAWYSFVKIRSADAKIKELTLAVLHLKSLVKKLSETNTLRATSEEPEHESVVEQSAESDTQAADNLQPQTPQVNSTGNVNAALATHQQQAKTSLNEKPKPKSKPIETVSLAQRLEQFLANNGLLWIGAGILALGGIFLAKYSIESGLISITLRLILGGVFALALVILAEYLYRKHGASNHVTNTSAALASGGIITGFALVLATFSYYHFISPVVAFAALAAISLIATALALRFGPLLAVIGIIGAYTVPALVNTGSNNVFALLMYVNFVSIAAIWVANKVKREWLWWQSFVGHFVWLIISVAIADKSDIWVIVATMAIAFYLYVLSSVLGWRLTNKNLTPLAIKVLLMPRKEQLALVLNILLLVLFYSLHGFSNSLLIVSVLLSALCMYLPLRHSAFDSWPFVSLIFSCFAIVSYPIVHQLDDPMLVFSSVFLYAQLVGVAYFVYSVVMQKQFIQRASFSLLLGIAPLLVFAVSYIVTPYTVETTLYPLWTVYLMMMAGYALWQITKAHHALATISFWLTANSFLALVFTMWLNASTLSLAICAQLVLIAYGQQRFKVELPLWLSKIALSLVLMRITLAPWTQQYSNELVFGVHWSLVVLPMMFAMVFYAYWLHSNSELKKWYEGALLHLIALFVTTETSYFLVGHYPDFSNLNFAELCVLSMNWLILAVVYWWRFKISSRSLYLYAGCALAAASGLCHLALNTQYNPFLEAILIGDIFLFNWLMVMWAVPAVIIALVYYFDIVPKQLKLNKNKVLLPIAAGFSFLFINGVVRSYFQTEQIRLSLPTSQAEIYSYSVVWLIIAAGFILFGQRIAKSVVYQAGFAILLVVILKAFLFDMAHLDGLYRAISFIGLGLSLVALGWLFTRFKLVSEEAPK</sequence>
<feature type="compositionally biased region" description="Polar residues" evidence="1">
    <location>
        <begin position="73"/>
        <end position="92"/>
    </location>
</feature>
<feature type="transmembrane region" description="Helical" evidence="2">
    <location>
        <begin position="257"/>
        <end position="273"/>
    </location>
</feature>
<feature type="transmembrane region" description="Helical" evidence="2">
    <location>
        <begin position="478"/>
        <end position="499"/>
    </location>
</feature>
<feature type="transmembrane region" description="Helical" evidence="2">
    <location>
        <begin position="205"/>
        <end position="228"/>
    </location>
</feature>
<feature type="transmembrane region" description="Helical" evidence="2">
    <location>
        <begin position="420"/>
        <end position="439"/>
    </location>
</feature>
<feature type="transmembrane region" description="Helical" evidence="2">
    <location>
        <begin position="305"/>
        <end position="324"/>
    </location>
</feature>
<feature type="transmembrane region" description="Helical" evidence="2">
    <location>
        <begin position="646"/>
        <end position="664"/>
    </location>
</feature>
<keyword evidence="2" id="KW-1133">Transmembrane helix</keyword>
<dbReference type="PANTHER" id="PTHR38434:SF1">
    <property type="entry name" value="BLL2549 PROTEIN"/>
    <property type="match status" value="1"/>
</dbReference>
<feature type="transmembrane region" description="Helical" evidence="2">
    <location>
        <begin position="676"/>
        <end position="695"/>
    </location>
</feature>
<feature type="transmembrane region" description="Helical" evidence="2">
    <location>
        <begin position="234"/>
        <end position="252"/>
    </location>
</feature>
<feature type="transmembrane region" description="Helical" evidence="2">
    <location>
        <begin position="868"/>
        <end position="886"/>
    </location>
</feature>
<feature type="transmembrane region" description="Helical" evidence="2">
    <location>
        <begin position="505"/>
        <end position="524"/>
    </location>
</feature>
<feature type="transmembrane region" description="Helical" evidence="2">
    <location>
        <begin position="143"/>
        <end position="162"/>
    </location>
</feature>